<feature type="region of interest" description="Disordered" evidence="1">
    <location>
        <begin position="398"/>
        <end position="445"/>
    </location>
</feature>
<dbReference type="SUPFAM" id="SSF54695">
    <property type="entry name" value="POZ domain"/>
    <property type="match status" value="1"/>
</dbReference>
<evidence type="ECO:0000259" key="2">
    <source>
        <dbReference type="PROSITE" id="PS50097"/>
    </source>
</evidence>
<feature type="compositionally biased region" description="Low complexity" evidence="1">
    <location>
        <begin position="423"/>
        <end position="445"/>
    </location>
</feature>
<dbReference type="Proteomes" id="UP000027265">
    <property type="component" value="Unassembled WGS sequence"/>
</dbReference>
<dbReference type="Gene3D" id="3.30.710.10">
    <property type="entry name" value="Potassium Channel Kv1.1, Chain A"/>
    <property type="match status" value="1"/>
</dbReference>
<dbReference type="PANTHER" id="PTHR47369">
    <property type="entry name" value="BTB/POZ DOMAIN-CONTAINING PROTEIN"/>
    <property type="match status" value="1"/>
</dbReference>
<sequence length="933" mass="100669">MAGTPSPSYLRTHCSLPNLHKPIISASFTDPHRYMHSPDPKPSPSDIQHHLYTSFLHGSTADVTLRIRGSWHALYKLHRVVLIQAGFFQSLFTAGFVESAHKYRGTLQPDEVEVVFDDPNITRAAFEICIARLYGGGPPLHICPSLIPTPSYPLTPSFSPSTTSNSKPYTPIPMPPGHQPATPRFLLSLLATSVYISIPSIATQALGTILGSVGPKTVMRYLGFAVGKGIGEVEGEGEECEGAAVGLENVAKIINEESLGGWNGTTPMPTPMIPEEPEQTEDQTNSKEEGTDDDVDLAKHLEYLAIDKTNASSESGFIFPDREHEDEGGGGSSSASPTSESNDQERGHEEMAFHYGAVSGKVGEAVACWLARWGKDILGYEQEAVGMGLNGSAESGVVSLLSPPPTSSRRRATTVPGPTTTGSRIPPSNSLPSSSSSSTTPSTPRVPIPVIWRRGGLDPSWIRALISSDFLFVKAERERYDLAKGVVEMRRRGGGVRADEEREWEEMFARGIYYPHMSFEDLMFIEKDVSPSTGRPYVPASVLQASHWGQSLLRHHIMVKPTTSTSPIPSTPPPRDKELGLTLQTSDILTTLSSDRGKTRDEQERPFYPIPGDSSVRIGDTTGLENASMDELFATPSAQPSDPKKVSRLSTSEQTFFGLLSSSSQQHSASTCLAHDSNGKTRWSPYPPFRFGVEFWDVDWLKEKSRLHSHTVWYAGSLFNVYVQVVRKKGSAGTPAVQLGVYLHRQSSVDPVPPASAPSPLITMRERERVLSNASAAPVRESSSATSVHSVGGISIRTPNSRSSTPVSSPSHPTSQSPYGTASLSSSPGTTLPSTLHTLPATSSPIMPPQPYRDPRASISAYFTISCPSATGASLTQFTSAPDVFSISQSWGWKSSSLRTEEYLEVGGGEEGLGEGPATKEVSLRATVVLGLV</sequence>
<dbReference type="InParanoid" id="A0A067PX73"/>
<feature type="domain" description="BTB" evidence="2">
    <location>
        <begin position="61"/>
        <end position="136"/>
    </location>
</feature>
<gene>
    <name evidence="3" type="ORF">JAAARDRAFT_38030</name>
</gene>
<evidence type="ECO:0000313" key="4">
    <source>
        <dbReference type="Proteomes" id="UP000027265"/>
    </source>
</evidence>
<dbReference type="STRING" id="933084.A0A067PX73"/>
<feature type="region of interest" description="Disordered" evidence="1">
    <location>
        <begin position="314"/>
        <end position="347"/>
    </location>
</feature>
<name>A0A067PX73_9AGAM</name>
<dbReference type="PROSITE" id="PS50097">
    <property type="entry name" value="BTB"/>
    <property type="match status" value="1"/>
</dbReference>
<keyword evidence="4" id="KW-1185">Reference proteome</keyword>
<feature type="region of interest" description="Disordered" evidence="1">
    <location>
        <begin position="584"/>
        <end position="616"/>
    </location>
</feature>
<dbReference type="OrthoDB" id="6359943at2759"/>
<feature type="region of interest" description="Disordered" evidence="1">
    <location>
        <begin position="258"/>
        <end position="294"/>
    </location>
</feature>
<dbReference type="InterPro" id="IPR011333">
    <property type="entry name" value="SKP1/BTB/POZ_sf"/>
</dbReference>
<dbReference type="HOGENOM" id="CLU_006358_1_0_1"/>
<feature type="region of interest" description="Disordered" evidence="1">
    <location>
        <begin position="772"/>
        <end position="853"/>
    </location>
</feature>
<dbReference type="InterPro" id="IPR000210">
    <property type="entry name" value="BTB/POZ_dom"/>
</dbReference>
<dbReference type="EMBL" id="KL197727">
    <property type="protein sequence ID" value="KDQ54916.1"/>
    <property type="molecule type" value="Genomic_DNA"/>
</dbReference>
<feature type="compositionally biased region" description="Basic and acidic residues" evidence="1">
    <location>
        <begin position="595"/>
        <end position="605"/>
    </location>
</feature>
<organism evidence="3 4">
    <name type="scientific">Jaapia argillacea MUCL 33604</name>
    <dbReference type="NCBI Taxonomy" id="933084"/>
    <lineage>
        <taxon>Eukaryota</taxon>
        <taxon>Fungi</taxon>
        <taxon>Dikarya</taxon>
        <taxon>Basidiomycota</taxon>
        <taxon>Agaricomycotina</taxon>
        <taxon>Agaricomycetes</taxon>
        <taxon>Agaricomycetidae</taxon>
        <taxon>Jaapiales</taxon>
        <taxon>Jaapiaceae</taxon>
        <taxon>Jaapia</taxon>
    </lineage>
</organism>
<protein>
    <recommendedName>
        <fullName evidence="2">BTB domain-containing protein</fullName>
    </recommendedName>
</protein>
<accession>A0A067PX73</accession>
<evidence type="ECO:0000256" key="1">
    <source>
        <dbReference type="SAM" id="MobiDB-lite"/>
    </source>
</evidence>
<feature type="compositionally biased region" description="Polar residues" evidence="1">
    <location>
        <begin position="584"/>
        <end position="594"/>
    </location>
</feature>
<dbReference type="PANTHER" id="PTHR47369:SF1">
    <property type="entry name" value="BTB_POZ DOMAIN-CONTAINING PROTEIN"/>
    <property type="match status" value="1"/>
</dbReference>
<dbReference type="AlphaFoldDB" id="A0A067PX73"/>
<reference evidence="4" key="1">
    <citation type="journal article" date="2014" name="Proc. Natl. Acad. Sci. U.S.A.">
        <title>Extensive sampling of basidiomycete genomes demonstrates inadequacy of the white-rot/brown-rot paradigm for wood decay fungi.</title>
        <authorList>
            <person name="Riley R."/>
            <person name="Salamov A.A."/>
            <person name="Brown D.W."/>
            <person name="Nagy L.G."/>
            <person name="Floudas D."/>
            <person name="Held B.W."/>
            <person name="Levasseur A."/>
            <person name="Lombard V."/>
            <person name="Morin E."/>
            <person name="Otillar R."/>
            <person name="Lindquist E.A."/>
            <person name="Sun H."/>
            <person name="LaButti K.M."/>
            <person name="Schmutz J."/>
            <person name="Jabbour D."/>
            <person name="Luo H."/>
            <person name="Baker S.E."/>
            <person name="Pisabarro A.G."/>
            <person name="Walton J.D."/>
            <person name="Blanchette R.A."/>
            <person name="Henrissat B."/>
            <person name="Martin F."/>
            <person name="Cullen D."/>
            <person name="Hibbett D.S."/>
            <person name="Grigoriev I.V."/>
        </authorList>
    </citation>
    <scope>NUCLEOTIDE SEQUENCE [LARGE SCALE GENOMIC DNA]</scope>
    <source>
        <strain evidence="4">MUCL 33604</strain>
    </source>
</reference>
<proteinExistence type="predicted"/>
<feature type="compositionally biased region" description="Low complexity" evidence="1">
    <location>
        <begin position="798"/>
        <end position="845"/>
    </location>
</feature>
<evidence type="ECO:0000313" key="3">
    <source>
        <dbReference type="EMBL" id="KDQ54916.1"/>
    </source>
</evidence>